<dbReference type="GO" id="GO:0003700">
    <property type="term" value="F:DNA-binding transcription factor activity"/>
    <property type="evidence" value="ECO:0007669"/>
    <property type="project" value="InterPro"/>
</dbReference>
<dbReference type="InterPro" id="IPR010921">
    <property type="entry name" value="Trp_repressor/repl_initiator"/>
</dbReference>
<dbReference type="InterPro" id="IPR000831">
    <property type="entry name" value="Trp_repress"/>
</dbReference>
<dbReference type="InterPro" id="IPR038116">
    <property type="entry name" value="TrpR-like_sf"/>
</dbReference>
<dbReference type="PANTHER" id="PTHR40080:SF1">
    <property type="entry name" value="TRPR-LIKE PROTEIN YERC_YECD"/>
    <property type="match status" value="1"/>
</dbReference>
<reference evidence="1 2" key="1">
    <citation type="journal article" date="2016" name="Nat. Commun.">
        <title>Thousands of microbial genomes shed light on interconnected biogeochemical processes in an aquifer system.</title>
        <authorList>
            <person name="Anantharaman K."/>
            <person name="Brown C.T."/>
            <person name="Hug L.A."/>
            <person name="Sharon I."/>
            <person name="Castelle C.J."/>
            <person name="Probst A.J."/>
            <person name="Thomas B.C."/>
            <person name="Singh A."/>
            <person name="Wilkins M.J."/>
            <person name="Karaoz U."/>
            <person name="Brodie E.L."/>
            <person name="Williams K.H."/>
            <person name="Hubbard S.S."/>
            <person name="Banfield J.F."/>
        </authorList>
    </citation>
    <scope>NUCLEOTIDE SEQUENCE [LARGE SCALE GENOMIC DNA]</scope>
</reference>
<dbReference type="Pfam" id="PF01371">
    <property type="entry name" value="Trp_repressor"/>
    <property type="match status" value="1"/>
</dbReference>
<evidence type="ECO:0000313" key="1">
    <source>
        <dbReference type="EMBL" id="OGM21089.1"/>
    </source>
</evidence>
<dbReference type="Gene3D" id="1.10.1270.10">
    <property type="entry name" value="TrpR-like"/>
    <property type="match status" value="1"/>
</dbReference>
<comment type="caution">
    <text evidence="1">The sequence shown here is derived from an EMBL/GenBank/DDBJ whole genome shotgun (WGS) entry which is preliminary data.</text>
</comment>
<proteinExistence type="predicted"/>
<dbReference type="Proteomes" id="UP000178419">
    <property type="component" value="Unassembled WGS sequence"/>
</dbReference>
<name>A0A1F7Y2F2_9BACT</name>
<protein>
    <recommendedName>
        <fullName evidence="3">TrpR like protein, YerC/YecD</fullName>
    </recommendedName>
</protein>
<dbReference type="GO" id="GO:0043565">
    <property type="term" value="F:sequence-specific DNA binding"/>
    <property type="evidence" value="ECO:0007669"/>
    <property type="project" value="InterPro"/>
</dbReference>
<gene>
    <name evidence="1" type="ORF">A2714_02040</name>
</gene>
<sequence length="193" mass="22701">MRTRGSSKLTPEKRKELIIGLCRALTVLRSSEEVAEALTDLLTPKEIETIAKRLQIAEYLLENKDYEAIRKDLKVGYSTIARVNTWVNLSNQGFRIMLTRRKVSPSPKSLSEEEIYDPYSWHNIKRRYHLNFWPALVLGEFLKIADSGEKQKVYKIFDNLELKGRHFTSNMNRQLYEMFSNVLKSGRRSRFRK</sequence>
<dbReference type="EMBL" id="MGGE01000027">
    <property type="protein sequence ID" value="OGM21089.1"/>
    <property type="molecule type" value="Genomic_DNA"/>
</dbReference>
<dbReference type="AlphaFoldDB" id="A0A1F7Y2F2"/>
<evidence type="ECO:0000313" key="2">
    <source>
        <dbReference type="Proteomes" id="UP000178419"/>
    </source>
</evidence>
<organism evidence="1 2">
    <name type="scientific">Candidatus Woesebacteria bacterium RIFCSPHIGHO2_01_FULL_38_9</name>
    <dbReference type="NCBI Taxonomy" id="1802492"/>
    <lineage>
        <taxon>Bacteria</taxon>
        <taxon>Candidatus Woeseibacteriota</taxon>
    </lineage>
</organism>
<accession>A0A1F7Y2F2</accession>
<evidence type="ECO:0008006" key="3">
    <source>
        <dbReference type="Google" id="ProtNLM"/>
    </source>
</evidence>
<dbReference type="PANTHER" id="PTHR40080">
    <property type="entry name" value="LMO1763 PROTEIN"/>
    <property type="match status" value="1"/>
</dbReference>
<dbReference type="NCBIfam" id="TIGR02531">
    <property type="entry name" value="yecD_yerC"/>
    <property type="match status" value="1"/>
</dbReference>
<dbReference type="InterPro" id="IPR013368">
    <property type="entry name" value="YecD_YerC"/>
</dbReference>
<dbReference type="SUPFAM" id="SSF48295">
    <property type="entry name" value="TrpR-like"/>
    <property type="match status" value="1"/>
</dbReference>